<dbReference type="InterPro" id="IPR017451">
    <property type="entry name" value="F-box-assoc_interact_dom"/>
</dbReference>
<gene>
    <name evidence="3" type="primary">LOC110793560</name>
</gene>
<dbReference type="NCBIfam" id="TIGR01640">
    <property type="entry name" value="F_box_assoc_1"/>
    <property type="match status" value="1"/>
</dbReference>
<dbReference type="Gene3D" id="1.20.1280.50">
    <property type="match status" value="1"/>
</dbReference>
<dbReference type="SUPFAM" id="SSF50965">
    <property type="entry name" value="Galactose oxidase, central domain"/>
    <property type="match status" value="1"/>
</dbReference>
<name>A0A9R0IRB9_SPIOL</name>
<dbReference type="AlphaFoldDB" id="A0A9R0IRB9"/>
<dbReference type="InterPro" id="IPR015915">
    <property type="entry name" value="Kelch-typ_b-propeller"/>
</dbReference>
<dbReference type="Proteomes" id="UP000813463">
    <property type="component" value="Chromosome 4"/>
</dbReference>
<keyword evidence="2" id="KW-1185">Reference proteome</keyword>
<evidence type="ECO:0000313" key="3">
    <source>
        <dbReference type="RefSeq" id="XP_021854136.2"/>
    </source>
</evidence>
<dbReference type="SMART" id="SM00256">
    <property type="entry name" value="FBOX"/>
    <property type="match status" value="1"/>
</dbReference>
<dbReference type="InterPro" id="IPR011043">
    <property type="entry name" value="Gal_Oxase/kelch_b-propeller"/>
</dbReference>
<dbReference type="PANTHER" id="PTHR31672:SF13">
    <property type="entry name" value="F-BOX PROTEIN CPR30-LIKE"/>
    <property type="match status" value="1"/>
</dbReference>
<reference evidence="3" key="2">
    <citation type="submission" date="2025-08" db="UniProtKB">
        <authorList>
            <consortium name="RefSeq"/>
        </authorList>
    </citation>
    <scope>IDENTIFICATION</scope>
    <source>
        <tissue evidence="3">Leaf</tissue>
    </source>
</reference>
<feature type="domain" description="F-box" evidence="1">
    <location>
        <begin position="1"/>
        <end position="44"/>
    </location>
</feature>
<dbReference type="PROSITE" id="PS50181">
    <property type="entry name" value="FBOX"/>
    <property type="match status" value="1"/>
</dbReference>
<dbReference type="InterPro" id="IPR013187">
    <property type="entry name" value="F-box-assoc_dom_typ3"/>
</dbReference>
<evidence type="ECO:0000313" key="2">
    <source>
        <dbReference type="Proteomes" id="UP000813463"/>
    </source>
</evidence>
<accession>A0A9R0IRB9</accession>
<evidence type="ECO:0000259" key="1">
    <source>
        <dbReference type="PROSITE" id="PS50181"/>
    </source>
</evidence>
<dbReference type="GeneID" id="110793560"/>
<proteinExistence type="predicted"/>
<sequence length="349" mass="39467">MSFPVDIIIEILLRLPAKSLLRFKSVCKLWYDLINDLDFVSRHLERSLVIQTNLHFVYHAHNTLRLADFDSFNNPIELNYPYGDCFMVVGSCTGLLCLQSSNQRPLMIYNPTTQTYKKLPLLGISASIRNFGFGYDSIARDYKCVSVIQCGDGYRRGSFESEVMVYSLKDDSWRKARSPSVPFNFHLSFRGNVFVNDSIHWVGGINKCEAIVAFHLRDETFSTLPIPDSDSDSDSDPVNSRGGICVGILDGCLCLSVSNVNRDDVWVMREYGVAESWTKLFSIAKHNGHIVVERPVCYSINLKELFVHMSVICEVASINLDTMEISTVKGPDFNFCTKAYVCVENLLTL</sequence>
<protein>
    <submittedName>
        <fullName evidence="3">F-box protein CPR1-like isoform X1</fullName>
    </submittedName>
</protein>
<dbReference type="KEGG" id="soe:110793560"/>
<dbReference type="Gene3D" id="2.120.10.80">
    <property type="entry name" value="Kelch-type beta propeller"/>
    <property type="match status" value="1"/>
</dbReference>
<dbReference type="PANTHER" id="PTHR31672">
    <property type="entry name" value="BNACNNG10540D PROTEIN"/>
    <property type="match status" value="1"/>
</dbReference>
<dbReference type="RefSeq" id="XP_021854136.2">
    <property type="nucleotide sequence ID" value="XM_021998444.2"/>
</dbReference>
<dbReference type="Pfam" id="PF08268">
    <property type="entry name" value="FBA_3"/>
    <property type="match status" value="1"/>
</dbReference>
<reference evidence="2" key="1">
    <citation type="journal article" date="2021" name="Nat. Commun.">
        <title>Genomic analyses provide insights into spinach domestication and the genetic basis of agronomic traits.</title>
        <authorList>
            <person name="Cai X."/>
            <person name="Sun X."/>
            <person name="Xu C."/>
            <person name="Sun H."/>
            <person name="Wang X."/>
            <person name="Ge C."/>
            <person name="Zhang Z."/>
            <person name="Wang Q."/>
            <person name="Fei Z."/>
            <person name="Jiao C."/>
            <person name="Wang Q."/>
        </authorList>
    </citation>
    <scope>NUCLEOTIDE SEQUENCE [LARGE SCALE GENOMIC DNA]</scope>
    <source>
        <strain evidence="2">cv. Varoflay</strain>
    </source>
</reference>
<dbReference type="Pfam" id="PF00646">
    <property type="entry name" value="F-box"/>
    <property type="match status" value="1"/>
</dbReference>
<dbReference type="CDD" id="cd22157">
    <property type="entry name" value="F-box_AtFBW1-like"/>
    <property type="match status" value="1"/>
</dbReference>
<dbReference type="SUPFAM" id="SSF81383">
    <property type="entry name" value="F-box domain"/>
    <property type="match status" value="1"/>
</dbReference>
<dbReference type="InterPro" id="IPR036047">
    <property type="entry name" value="F-box-like_dom_sf"/>
</dbReference>
<organism evidence="2 3">
    <name type="scientific">Spinacia oleracea</name>
    <name type="common">Spinach</name>
    <dbReference type="NCBI Taxonomy" id="3562"/>
    <lineage>
        <taxon>Eukaryota</taxon>
        <taxon>Viridiplantae</taxon>
        <taxon>Streptophyta</taxon>
        <taxon>Embryophyta</taxon>
        <taxon>Tracheophyta</taxon>
        <taxon>Spermatophyta</taxon>
        <taxon>Magnoliopsida</taxon>
        <taxon>eudicotyledons</taxon>
        <taxon>Gunneridae</taxon>
        <taxon>Pentapetalae</taxon>
        <taxon>Caryophyllales</taxon>
        <taxon>Chenopodiaceae</taxon>
        <taxon>Chenopodioideae</taxon>
        <taxon>Anserineae</taxon>
        <taxon>Spinacia</taxon>
    </lineage>
</organism>
<dbReference type="InterPro" id="IPR050796">
    <property type="entry name" value="SCF_F-box_component"/>
</dbReference>
<dbReference type="InterPro" id="IPR001810">
    <property type="entry name" value="F-box_dom"/>
</dbReference>